<keyword evidence="2" id="KW-1185">Reference proteome</keyword>
<organism evidence="1 2">
    <name type="scientific">Streptomyces achmelvichensis</name>
    <dbReference type="NCBI Taxonomy" id="3134111"/>
    <lineage>
        <taxon>Bacteria</taxon>
        <taxon>Bacillati</taxon>
        <taxon>Actinomycetota</taxon>
        <taxon>Actinomycetes</taxon>
        <taxon>Kitasatosporales</taxon>
        <taxon>Streptomycetaceae</taxon>
        <taxon>Streptomyces</taxon>
    </lineage>
</organism>
<evidence type="ECO:0000313" key="1">
    <source>
        <dbReference type="EMBL" id="MEJ8632194.1"/>
    </source>
</evidence>
<evidence type="ECO:0000313" key="2">
    <source>
        <dbReference type="Proteomes" id="UP001377168"/>
    </source>
</evidence>
<dbReference type="EMBL" id="JBBKAJ010000011">
    <property type="protein sequence ID" value="MEJ8632194.1"/>
    <property type="molecule type" value="Genomic_DNA"/>
</dbReference>
<accession>A0ACC6PLB7</accession>
<proteinExistence type="predicted"/>
<comment type="caution">
    <text evidence="1">The sequence shown here is derived from an EMBL/GenBank/DDBJ whole genome shotgun (WGS) entry which is preliminary data.</text>
</comment>
<name>A0ACC6PLB7_9ACTN</name>
<protein>
    <submittedName>
        <fullName evidence="1">Uncharacterized protein</fullName>
    </submittedName>
</protein>
<reference evidence="1" key="1">
    <citation type="submission" date="2024-03" db="EMBL/GenBank/DDBJ databases">
        <title>Novel Streptomyces species of biotechnological and ecological value are a feature of Machair soil.</title>
        <authorList>
            <person name="Prole J.R."/>
            <person name="Goodfellow M."/>
            <person name="Allenby N."/>
            <person name="Ward A.C."/>
        </authorList>
    </citation>
    <scope>NUCLEOTIDE SEQUENCE</scope>
    <source>
        <strain evidence="1">MS2.AVA.5</strain>
    </source>
</reference>
<sequence>MSSSPAEGTVTKLFEGIHGVPHAEIVVFTKDDEGPGAKGIVYNTLGLPLDFTDDQFRALDPEALATEFHGDAVWMNGPRRVLADSVSVELFDEGRVTSVDGIAMQTIADVHVPDLEAFLSSQRPPYTQLLVNRTTMWTFGKGREVNELISPDGHVFVMQSLSRAVDPNLDPDRLATLGARLSLPAGWEYRVRTLEEDLLVGARGDAHIVLDEFENNYQRED</sequence>
<gene>
    <name evidence="1" type="ORF">WKI67_01730</name>
</gene>
<dbReference type="Proteomes" id="UP001377168">
    <property type="component" value="Unassembled WGS sequence"/>
</dbReference>